<proteinExistence type="predicted"/>
<reference evidence="1" key="1">
    <citation type="submission" date="2021-06" db="EMBL/GenBank/DDBJ databases">
        <authorList>
            <person name="Kallberg Y."/>
            <person name="Tangrot J."/>
            <person name="Rosling A."/>
        </authorList>
    </citation>
    <scope>NUCLEOTIDE SEQUENCE</scope>
    <source>
        <strain evidence="1">MA461A</strain>
    </source>
</reference>
<feature type="non-terminal residue" evidence="1">
    <location>
        <position position="210"/>
    </location>
</feature>
<comment type="caution">
    <text evidence="1">The sequence shown here is derived from an EMBL/GenBank/DDBJ whole genome shotgun (WGS) entry which is preliminary data.</text>
</comment>
<dbReference type="EMBL" id="CAJVQC010064075">
    <property type="protein sequence ID" value="CAG8804237.1"/>
    <property type="molecule type" value="Genomic_DNA"/>
</dbReference>
<evidence type="ECO:0000313" key="2">
    <source>
        <dbReference type="Proteomes" id="UP000789920"/>
    </source>
</evidence>
<dbReference type="Proteomes" id="UP000789920">
    <property type="component" value="Unassembled WGS sequence"/>
</dbReference>
<feature type="non-terminal residue" evidence="1">
    <location>
        <position position="1"/>
    </location>
</feature>
<protein>
    <submittedName>
        <fullName evidence="1">18209_t:CDS:1</fullName>
    </submittedName>
</protein>
<name>A0ACA9RQP2_9GLOM</name>
<organism evidence="1 2">
    <name type="scientific">Racocetra persica</name>
    <dbReference type="NCBI Taxonomy" id="160502"/>
    <lineage>
        <taxon>Eukaryota</taxon>
        <taxon>Fungi</taxon>
        <taxon>Fungi incertae sedis</taxon>
        <taxon>Mucoromycota</taxon>
        <taxon>Glomeromycotina</taxon>
        <taxon>Glomeromycetes</taxon>
        <taxon>Diversisporales</taxon>
        <taxon>Gigasporaceae</taxon>
        <taxon>Racocetra</taxon>
    </lineage>
</organism>
<keyword evidence="2" id="KW-1185">Reference proteome</keyword>
<accession>A0ACA9RQP2</accession>
<sequence>EASVSIISHQTIKELGLKIEELSKSLIVVATSTTSRPLEIIRNLPIRIQGQLILLDVEVVLAISYSILLDCLDNQYYSCNEFGHIEIKCTLAQLKLDNLTYKYGYNKNQIEERRMTYYSRRRTHHCCHCHASQQSDKLYKLEEKLACIAYYKTYYEALDPEDSRSQEYYNTGLGRETLVQCKLCNTQKPRSRMYNIKSIREELWFCKLEH</sequence>
<gene>
    <name evidence="1" type="ORF">RPERSI_LOCUS21683</name>
</gene>
<evidence type="ECO:0000313" key="1">
    <source>
        <dbReference type="EMBL" id="CAG8804237.1"/>
    </source>
</evidence>